<dbReference type="PANTHER" id="PTHR14167">
    <property type="entry name" value="SH3 DOMAIN-CONTAINING"/>
    <property type="match status" value="1"/>
</dbReference>
<name>A0A0N5D1D9_THECL</name>
<dbReference type="InterPro" id="IPR001452">
    <property type="entry name" value="SH3_domain"/>
</dbReference>
<proteinExistence type="predicted"/>
<dbReference type="InterPro" id="IPR050384">
    <property type="entry name" value="Endophilin_SH3RF"/>
</dbReference>
<dbReference type="InterPro" id="IPR036028">
    <property type="entry name" value="SH3-like_dom_sf"/>
</dbReference>
<feature type="domain" description="SH3" evidence="3">
    <location>
        <begin position="261"/>
        <end position="309"/>
    </location>
</feature>
<sequence>MFTTFKRLHSNSKEVHNTESVVKNEVSMHFVTAHHPLRPSWRSIRNKVRICRQIQYDLAHVCHPVVSRSSSKNNGVLTAVRPRFLISSVEQQIYTILVTFLDQIIESYHITYSTWACRKFGRQLASVLRAISFDHEYCWRLLENRILYYLVLKHYNISVLLAWHTFIGALSDTVIKGFCQATFADLPKQLPTIFEDSPAECFLYIEPYRPTFLVKLLNLFVCSIILYFVRSIEGNLINRGSEAEEKHSQEKPCGPAQILPKNAETYRVLYAYKPKNVDELELQENDIVFVVEKCDDGWFIGLSFSFNHL</sequence>
<dbReference type="SUPFAM" id="SSF50044">
    <property type="entry name" value="SH3-domain"/>
    <property type="match status" value="1"/>
</dbReference>
<accession>A0A0N5D1D9</accession>
<dbReference type="Gene3D" id="2.30.30.40">
    <property type="entry name" value="SH3 Domains"/>
    <property type="match status" value="1"/>
</dbReference>
<gene>
    <name evidence="4" type="ORF">TCLT_LOCUS6651</name>
</gene>
<dbReference type="Proteomes" id="UP000276776">
    <property type="component" value="Unassembled WGS sequence"/>
</dbReference>
<organism evidence="6">
    <name type="scientific">Thelazia callipaeda</name>
    <name type="common">Oriental eyeworm</name>
    <name type="synonym">Parasitic nematode</name>
    <dbReference type="NCBI Taxonomy" id="103827"/>
    <lineage>
        <taxon>Eukaryota</taxon>
        <taxon>Metazoa</taxon>
        <taxon>Ecdysozoa</taxon>
        <taxon>Nematoda</taxon>
        <taxon>Chromadorea</taxon>
        <taxon>Rhabditida</taxon>
        <taxon>Spirurina</taxon>
        <taxon>Spiruromorpha</taxon>
        <taxon>Thelazioidea</taxon>
        <taxon>Thelaziidae</taxon>
        <taxon>Thelazia</taxon>
    </lineage>
</organism>
<evidence type="ECO:0000313" key="5">
    <source>
        <dbReference type="Proteomes" id="UP000276776"/>
    </source>
</evidence>
<dbReference type="OMA" id="CFLYIEP"/>
<protein>
    <submittedName>
        <fullName evidence="6">SH3 domain-containing protein</fullName>
    </submittedName>
</protein>
<dbReference type="PANTHER" id="PTHR14167:SF116">
    <property type="entry name" value="CAP, ISOFORM AC"/>
    <property type="match status" value="1"/>
</dbReference>
<evidence type="ECO:0000259" key="3">
    <source>
        <dbReference type="PROSITE" id="PS50002"/>
    </source>
</evidence>
<reference evidence="4 5" key="2">
    <citation type="submission" date="2018-11" db="EMBL/GenBank/DDBJ databases">
        <authorList>
            <consortium name="Pathogen Informatics"/>
        </authorList>
    </citation>
    <scope>NUCLEOTIDE SEQUENCE [LARGE SCALE GENOMIC DNA]</scope>
</reference>
<dbReference type="STRING" id="103827.A0A0N5D1D9"/>
<dbReference type="EMBL" id="UYYF01004433">
    <property type="protein sequence ID" value="VDN04024.1"/>
    <property type="molecule type" value="Genomic_DNA"/>
</dbReference>
<keyword evidence="5" id="KW-1185">Reference proteome</keyword>
<evidence type="ECO:0000313" key="4">
    <source>
        <dbReference type="EMBL" id="VDN04024.1"/>
    </source>
</evidence>
<dbReference type="Pfam" id="PF14604">
    <property type="entry name" value="SH3_9"/>
    <property type="match status" value="1"/>
</dbReference>
<dbReference type="PROSITE" id="PS50002">
    <property type="entry name" value="SH3"/>
    <property type="match status" value="1"/>
</dbReference>
<dbReference type="OrthoDB" id="73680at2759"/>
<evidence type="ECO:0000256" key="2">
    <source>
        <dbReference type="PROSITE-ProRule" id="PRU00192"/>
    </source>
</evidence>
<evidence type="ECO:0000313" key="6">
    <source>
        <dbReference type="WBParaSite" id="TCLT_0000666201-mRNA-1"/>
    </source>
</evidence>
<dbReference type="AlphaFoldDB" id="A0A0N5D1D9"/>
<dbReference type="WBParaSite" id="TCLT_0000666201-mRNA-1">
    <property type="protein sequence ID" value="TCLT_0000666201-mRNA-1"/>
    <property type="gene ID" value="TCLT_0000666201"/>
</dbReference>
<evidence type="ECO:0000256" key="1">
    <source>
        <dbReference type="ARBA" id="ARBA00022443"/>
    </source>
</evidence>
<reference evidence="6" key="1">
    <citation type="submission" date="2017-02" db="UniProtKB">
        <authorList>
            <consortium name="WormBaseParasite"/>
        </authorList>
    </citation>
    <scope>IDENTIFICATION</scope>
</reference>
<keyword evidence="1 2" id="KW-0728">SH3 domain</keyword>